<dbReference type="HOGENOM" id="CLU_594207_0_0_0"/>
<name>Q0F141_9PROT</name>
<dbReference type="Proteomes" id="UP000005297">
    <property type="component" value="Unassembled WGS sequence"/>
</dbReference>
<dbReference type="InterPro" id="IPR019734">
    <property type="entry name" value="TPR_rpt"/>
</dbReference>
<dbReference type="SMART" id="SM00028">
    <property type="entry name" value="TPR"/>
    <property type="match status" value="4"/>
</dbReference>
<comment type="caution">
    <text evidence="1">The sequence shown here is derived from an EMBL/GenBank/DDBJ whole genome shotgun (WGS) entry which is preliminary data.</text>
</comment>
<dbReference type="InParanoid" id="Q0F141"/>
<dbReference type="RefSeq" id="WP_009849813.1">
    <property type="nucleotide sequence ID" value="NZ_DS022294.1"/>
</dbReference>
<dbReference type="AlphaFoldDB" id="Q0F141"/>
<accession>Q0F141</accession>
<evidence type="ECO:0000313" key="2">
    <source>
        <dbReference type="Proteomes" id="UP000005297"/>
    </source>
</evidence>
<dbReference type="Gene3D" id="1.25.40.10">
    <property type="entry name" value="Tetratricopeptide repeat domain"/>
    <property type="match status" value="1"/>
</dbReference>
<gene>
    <name evidence="1" type="ORF">SPV1_11476</name>
</gene>
<evidence type="ECO:0000313" key="1">
    <source>
        <dbReference type="EMBL" id="EAU55350.1"/>
    </source>
</evidence>
<proteinExistence type="predicted"/>
<protein>
    <submittedName>
        <fullName evidence="1">Uncharacterized protein</fullName>
    </submittedName>
</protein>
<dbReference type="PROSITE" id="PS51257">
    <property type="entry name" value="PROKAR_LIPOPROTEIN"/>
    <property type="match status" value="1"/>
</dbReference>
<dbReference type="SUPFAM" id="SSF48452">
    <property type="entry name" value="TPR-like"/>
    <property type="match status" value="2"/>
</dbReference>
<reference evidence="1 2" key="1">
    <citation type="submission" date="2006-09" db="EMBL/GenBank/DDBJ databases">
        <authorList>
            <person name="Emerson D."/>
            <person name="Ferriera S."/>
            <person name="Johnson J."/>
            <person name="Kravitz S."/>
            <person name="Halpern A."/>
            <person name="Remington K."/>
            <person name="Beeson K."/>
            <person name="Tran B."/>
            <person name="Rogers Y.-H."/>
            <person name="Friedman R."/>
            <person name="Venter J.C."/>
        </authorList>
    </citation>
    <scope>NUCLEOTIDE SEQUENCE [LARGE SCALE GENOMIC DNA]</scope>
    <source>
        <strain evidence="1 2">PV-1</strain>
    </source>
</reference>
<keyword evidence="2" id="KW-1185">Reference proteome</keyword>
<sequence length="460" mass="51752">MVRIFNNIVIGLFLLLTGCATPSEQQFKLAQQSVQQGDYDAAFNQAAQSLQANIGNYKMIGLFPGITRQAYAQQLSQIDHYKQARKWDQAAHGYDRISVMNRTLKQLQQALALFGNRVNTSKANRAAINSMLAIEPRDVDVQRNDAYKVAAEAHYANGQRYAKGGAFRQAQSEFAGALSFINPYRDAGAQAAKNGHLADLADAKMYYRQAVQAVQQQQYRAAANAFARADGFIPGYRDAYALAAKYKAIADQADALLHYQSGKQLAAEHQYRAAATAFTKALSFVPGYQDASLLAARYTRLADRADADRYYEQGIQLMRADRFAEAARSFARADQFVPGYRDARDMAARAAYFVPPDDNQLMHIVQQSVQLGIPISWLHDVHRGYTENVQIRSISVLRQGRFNHRHEFWPYRLRLSGTCKLGIARGNEQVVGFDAVVDYRVFRNDFGDWQANFRETRSNH</sequence>
<dbReference type="EMBL" id="AATS01000003">
    <property type="protein sequence ID" value="EAU55350.1"/>
    <property type="molecule type" value="Genomic_DNA"/>
</dbReference>
<organism evidence="1 2">
    <name type="scientific">Mariprofundus ferrooxydans PV-1</name>
    <dbReference type="NCBI Taxonomy" id="314345"/>
    <lineage>
        <taxon>Bacteria</taxon>
        <taxon>Pseudomonadati</taxon>
        <taxon>Pseudomonadota</taxon>
        <taxon>Candidatius Mariprofundia</taxon>
        <taxon>Mariprofundales</taxon>
        <taxon>Mariprofundaceae</taxon>
        <taxon>Mariprofundus</taxon>
    </lineage>
</organism>
<dbReference type="InterPro" id="IPR011990">
    <property type="entry name" value="TPR-like_helical_dom_sf"/>
</dbReference>